<dbReference type="AlphaFoldDB" id="A0A9X1H843"/>
<proteinExistence type="predicted"/>
<protein>
    <submittedName>
        <fullName evidence="1">Uncharacterized protein</fullName>
    </submittedName>
</protein>
<reference evidence="1 2" key="1">
    <citation type="journal article" date="2023" name="Antonie Van Leeuwenhoek">
        <title>Flavobacterium potami sp. nov., a multi-metal resistance genes harbouring bacterium isolated from shallow river silt.</title>
        <authorList>
            <person name="Li S."/>
            <person name="Mao S."/>
            <person name="Mu W."/>
            <person name="Guo B."/>
            <person name="Li C."/>
            <person name="Zhu Q."/>
            <person name="Hou X."/>
            <person name="Zhao Y."/>
            <person name="Wei S."/>
            <person name="Liu H."/>
            <person name="Liu A."/>
        </authorList>
    </citation>
    <scope>NUCLEOTIDE SEQUENCE [LARGE SCALE GENOMIC DNA]</scope>
    <source>
        <strain evidence="1 2">17A</strain>
    </source>
</reference>
<comment type="caution">
    <text evidence="1">The sequence shown here is derived from an EMBL/GenBank/DDBJ whole genome shotgun (WGS) entry which is preliminary data.</text>
</comment>
<dbReference type="Proteomes" id="UP001139366">
    <property type="component" value="Unassembled WGS sequence"/>
</dbReference>
<gene>
    <name evidence="1" type="ORF">K6T82_05620</name>
</gene>
<keyword evidence="2" id="KW-1185">Reference proteome</keyword>
<accession>A0A9X1H843</accession>
<evidence type="ECO:0000313" key="1">
    <source>
        <dbReference type="EMBL" id="MBZ4034235.1"/>
    </source>
</evidence>
<evidence type="ECO:0000313" key="2">
    <source>
        <dbReference type="Proteomes" id="UP001139366"/>
    </source>
</evidence>
<organism evidence="1 2">
    <name type="scientific">Flavobacterium potami</name>
    <dbReference type="NCBI Taxonomy" id="2872310"/>
    <lineage>
        <taxon>Bacteria</taxon>
        <taxon>Pseudomonadati</taxon>
        <taxon>Bacteroidota</taxon>
        <taxon>Flavobacteriia</taxon>
        <taxon>Flavobacteriales</taxon>
        <taxon>Flavobacteriaceae</taxon>
        <taxon>Flavobacterium</taxon>
    </lineage>
</organism>
<name>A0A9X1H843_9FLAO</name>
<sequence>MAKNTIIFKTGQLLLPEKTELHFITDLLHAGQLELDYIGEESHSQNGHPEEVSLLEFHFETEAPFDYGMQESELKNLLASLLEDGSAQIKTSGNDIMVYL</sequence>
<dbReference type="RefSeq" id="WP_223704951.1">
    <property type="nucleotide sequence ID" value="NZ_JAINUY010000001.1"/>
</dbReference>
<dbReference type="EMBL" id="JAINUY010000001">
    <property type="protein sequence ID" value="MBZ4034235.1"/>
    <property type="molecule type" value="Genomic_DNA"/>
</dbReference>